<dbReference type="InterPro" id="IPR032466">
    <property type="entry name" value="Metal_Hydrolase"/>
</dbReference>
<proteinExistence type="predicted"/>
<evidence type="ECO:0000313" key="2">
    <source>
        <dbReference type="Proteomes" id="UP000238338"/>
    </source>
</evidence>
<dbReference type="Gene3D" id="3.20.20.140">
    <property type="entry name" value="Metal-dependent hydrolases"/>
    <property type="match status" value="1"/>
</dbReference>
<dbReference type="InterPro" id="IPR008257">
    <property type="entry name" value="Pept_M19"/>
</dbReference>
<dbReference type="GO" id="GO:0006508">
    <property type="term" value="P:proteolysis"/>
    <property type="evidence" value="ECO:0007669"/>
    <property type="project" value="InterPro"/>
</dbReference>
<sequence>MMRLILRLIGALIVFGLLGFFSFAPGYVERQQNPVTAHDPWPVSAAAKALHARLIIGDWHADSLLWDRDLTQRSDRGQVDLPRLIEGNVAFQVFTTVTKSPAGLNYTQNSADARDNITLLYIGQLRPFRSWLDLTERALEQARQLHLAEEKAPEMLKIVKTRADLDAVLARRAAGEHVVGGILGAEGGHALNGYLDNLDRLYDAGFRLMGLTHFFDNELGASLHGQAGASQGLTDFGRLVVRKMVEKKMIIDLAHASPQMARDVLDMVDVPVVVSHSGIYSQCATKRNFSDALMKEIAARGGLIGIGFWEEVTCDDTPAGIATSIAAAIRLVGEDHVALGSDFDGAVRTRFDASELAALTQALMDRGLTEPTIAKVMGGNMVRFLGQALPAE</sequence>
<name>A0A2S8SE33_9RHOB</name>
<dbReference type="EMBL" id="PVEP01000001">
    <property type="protein sequence ID" value="PQV59050.1"/>
    <property type="molecule type" value="Genomic_DNA"/>
</dbReference>
<dbReference type="AlphaFoldDB" id="A0A2S8SE33"/>
<organism evidence="1 2">
    <name type="scientific">Albidovulum denitrificans</name>
    <dbReference type="NCBI Taxonomy" id="404881"/>
    <lineage>
        <taxon>Bacteria</taxon>
        <taxon>Pseudomonadati</taxon>
        <taxon>Pseudomonadota</taxon>
        <taxon>Alphaproteobacteria</taxon>
        <taxon>Rhodobacterales</taxon>
        <taxon>Paracoccaceae</taxon>
        <taxon>Albidovulum</taxon>
    </lineage>
</organism>
<dbReference type="SUPFAM" id="SSF51556">
    <property type="entry name" value="Metallo-dependent hydrolases"/>
    <property type="match status" value="1"/>
</dbReference>
<reference evidence="1 2" key="1">
    <citation type="submission" date="2018-02" db="EMBL/GenBank/DDBJ databases">
        <title>Genomic Encyclopedia of Archaeal and Bacterial Type Strains, Phase II (KMG-II): from individual species to whole genera.</title>
        <authorList>
            <person name="Goeker M."/>
        </authorList>
    </citation>
    <scope>NUCLEOTIDE SEQUENCE [LARGE SCALE GENOMIC DNA]</scope>
    <source>
        <strain evidence="1 2">DSM 18921</strain>
    </source>
</reference>
<comment type="caution">
    <text evidence="1">The sequence shown here is derived from an EMBL/GenBank/DDBJ whole genome shotgun (WGS) entry which is preliminary data.</text>
</comment>
<dbReference type="RefSeq" id="WP_105513257.1">
    <property type="nucleotide sequence ID" value="NZ_PVEP01000001.1"/>
</dbReference>
<keyword evidence="2" id="KW-1185">Reference proteome</keyword>
<dbReference type="PANTHER" id="PTHR10443:SF12">
    <property type="entry name" value="DIPEPTIDASE"/>
    <property type="match status" value="1"/>
</dbReference>
<dbReference type="OrthoDB" id="9804920at2"/>
<gene>
    <name evidence="1" type="ORF">LX70_00870</name>
</gene>
<dbReference type="GO" id="GO:0070573">
    <property type="term" value="F:metallodipeptidase activity"/>
    <property type="evidence" value="ECO:0007669"/>
    <property type="project" value="InterPro"/>
</dbReference>
<protein>
    <submittedName>
        <fullName evidence="1">Microsomal dipeptidase-like Zn-dependent dipeptidase</fullName>
    </submittedName>
</protein>
<evidence type="ECO:0000313" key="1">
    <source>
        <dbReference type="EMBL" id="PQV59050.1"/>
    </source>
</evidence>
<accession>A0A2S8SE33</accession>
<dbReference type="PANTHER" id="PTHR10443">
    <property type="entry name" value="MICROSOMAL DIPEPTIDASE"/>
    <property type="match status" value="1"/>
</dbReference>
<dbReference type="Proteomes" id="UP000238338">
    <property type="component" value="Unassembled WGS sequence"/>
</dbReference>
<dbReference type="Pfam" id="PF01244">
    <property type="entry name" value="Peptidase_M19"/>
    <property type="match status" value="1"/>
</dbReference>
<dbReference type="PROSITE" id="PS51365">
    <property type="entry name" value="RENAL_DIPEPTIDASE_2"/>
    <property type="match status" value="1"/>
</dbReference>